<dbReference type="Proteomes" id="UP000814128">
    <property type="component" value="Unassembled WGS sequence"/>
</dbReference>
<accession>A0ACB8QM00</accession>
<keyword evidence="2" id="KW-1185">Reference proteome</keyword>
<reference evidence="1" key="2">
    <citation type="journal article" date="2022" name="New Phytol.">
        <title>Evolutionary transition to the ectomycorrhizal habit in the genomes of a hyperdiverse lineage of mushroom-forming fungi.</title>
        <authorList>
            <person name="Looney B."/>
            <person name="Miyauchi S."/>
            <person name="Morin E."/>
            <person name="Drula E."/>
            <person name="Courty P.E."/>
            <person name="Kohler A."/>
            <person name="Kuo A."/>
            <person name="LaButti K."/>
            <person name="Pangilinan J."/>
            <person name="Lipzen A."/>
            <person name="Riley R."/>
            <person name="Andreopoulos W."/>
            <person name="He G."/>
            <person name="Johnson J."/>
            <person name="Nolan M."/>
            <person name="Tritt A."/>
            <person name="Barry K.W."/>
            <person name="Grigoriev I.V."/>
            <person name="Nagy L.G."/>
            <person name="Hibbett D."/>
            <person name="Henrissat B."/>
            <person name="Matheny P.B."/>
            <person name="Labbe J."/>
            <person name="Martin F.M."/>
        </authorList>
    </citation>
    <scope>NUCLEOTIDE SEQUENCE</scope>
    <source>
        <strain evidence="1">EC-137</strain>
    </source>
</reference>
<protein>
    <submittedName>
        <fullName evidence="1">Uncharacterized protein</fullName>
    </submittedName>
</protein>
<name>A0ACB8QM00_9AGAM</name>
<evidence type="ECO:0000313" key="1">
    <source>
        <dbReference type="EMBL" id="KAI0032707.1"/>
    </source>
</evidence>
<comment type="caution">
    <text evidence="1">The sequence shown here is derived from an EMBL/GenBank/DDBJ whole genome shotgun (WGS) entry which is preliminary data.</text>
</comment>
<dbReference type="EMBL" id="MU273538">
    <property type="protein sequence ID" value="KAI0032707.1"/>
    <property type="molecule type" value="Genomic_DNA"/>
</dbReference>
<proteinExistence type="predicted"/>
<gene>
    <name evidence="1" type="ORF">K488DRAFT_49366</name>
</gene>
<organism evidence="1 2">
    <name type="scientific">Vararia minispora EC-137</name>
    <dbReference type="NCBI Taxonomy" id="1314806"/>
    <lineage>
        <taxon>Eukaryota</taxon>
        <taxon>Fungi</taxon>
        <taxon>Dikarya</taxon>
        <taxon>Basidiomycota</taxon>
        <taxon>Agaricomycotina</taxon>
        <taxon>Agaricomycetes</taxon>
        <taxon>Russulales</taxon>
        <taxon>Lachnocladiaceae</taxon>
        <taxon>Vararia</taxon>
    </lineage>
</organism>
<reference evidence="1" key="1">
    <citation type="submission" date="2021-02" db="EMBL/GenBank/DDBJ databases">
        <authorList>
            <consortium name="DOE Joint Genome Institute"/>
            <person name="Ahrendt S."/>
            <person name="Looney B.P."/>
            <person name="Miyauchi S."/>
            <person name="Morin E."/>
            <person name="Drula E."/>
            <person name="Courty P.E."/>
            <person name="Chicoki N."/>
            <person name="Fauchery L."/>
            <person name="Kohler A."/>
            <person name="Kuo A."/>
            <person name="Labutti K."/>
            <person name="Pangilinan J."/>
            <person name="Lipzen A."/>
            <person name="Riley R."/>
            <person name="Andreopoulos W."/>
            <person name="He G."/>
            <person name="Johnson J."/>
            <person name="Barry K.W."/>
            <person name="Grigoriev I.V."/>
            <person name="Nagy L."/>
            <person name="Hibbett D."/>
            <person name="Henrissat B."/>
            <person name="Matheny P.B."/>
            <person name="Labbe J."/>
            <person name="Martin F."/>
        </authorList>
    </citation>
    <scope>NUCLEOTIDE SEQUENCE</scope>
    <source>
        <strain evidence="1">EC-137</strain>
    </source>
</reference>
<sequence length="194" mass="22145">MPFQQDNAWPAGLLTIFDHARAKHTTFEKRYYGPYDKLLNYCFGDTFKFYVAPQSPPRDDSRDAVDFIVLLVVFDTNDQPVLIAEVKDDSWAQKAELRYRADKQMRDWYALMLDECPLPRLWGLSLLGTSMRVYCGETTSLDVTPPAVPRPEPSTRVLPPSFLAGEWELDALSDEGFAKVKEVVMDIFIHTGGM</sequence>
<evidence type="ECO:0000313" key="2">
    <source>
        <dbReference type="Proteomes" id="UP000814128"/>
    </source>
</evidence>